<dbReference type="EMBL" id="BARV01009802">
    <property type="protein sequence ID" value="GAI04237.1"/>
    <property type="molecule type" value="Genomic_DNA"/>
</dbReference>
<evidence type="ECO:0008006" key="2">
    <source>
        <dbReference type="Google" id="ProtNLM"/>
    </source>
</evidence>
<sequence length="142" mass="15473">MVQINVSQQLKDPIGSIRDYVINEIVDIAGRNSPVQGEVGLMRTDRSILAKGTLHTEIELTCSRCLSLFSCPLTLNIEDEYFPTSDTVTGASLPLPDEPGCFTIDEYNILDLTEAIRQYALMATPMKPLCGEDCAGLCPTCG</sequence>
<proteinExistence type="predicted"/>
<feature type="non-terminal residue" evidence="1">
    <location>
        <position position="142"/>
    </location>
</feature>
<gene>
    <name evidence="1" type="ORF">S06H3_19197</name>
</gene>
<comment type="caution">
    <text evidence="1">The sequence shown here is derived from an EMBL/GenBank/DDBJ whole genome shotgun (WGS) entry which is preliminary data.</text>
</comment>
<evidence type="ECO:0000313" key="1">
    <source>
        <dbReference type="EMBL" id="GAI04237.1"/>
    </source>
</evidence>
<dbReference type="InterPro" id="IPR003772">
    <property type="entry name" value="YceD"/>
</dbReference>
<dbReference type="AlphaFoldDB" id="X1KB39"/>
<protein>
    <recommendedName>
        <fullName evidence="2">DUF177 domain-containing protein</fullName>
    </recommendedName>
</protein>
<accession>X1KB39</accession>
<name>X1KB39_9ZZZZ</name>
<dbReference type="Pfam" id="PF02620">
    <property type="entry name" value="YceD"/>
    <property type="match status" value="1"/>
</dbReference>
<reference evidence="1" key="1">
    <citation type="journal article" date="2014" name="Front. Microbiol.">
        <title>High frequency of phylogenetically diverse reductive dehalogenase-homologous genes in deep subseafloor sedimentary metagenomes.</title>
        <authorList>
            <person name="Kawai M."/>
            <person name="Futagami T."/>
            <person name="Toyoda A."/>
            <person name="Takaki Y."/>
            <person name="Nishi S."/>
            <person name="Hori S."/>
            <person name="Arai W."/>
            <person name="Tsubouchi T."/>
            <person name="Morono Y."/>
            <person name="Uchiyama I."/>
            <person name="Ito T."/>
            <person name="Fujiyama A."/>
            <person name="Inagaki F."/>
            <person name="Takami H."/>
        </authorList>
    </citation>
    <scope>NUCLEOTIDE SEQUENCE</scope>
    <source>
        <strain evidence="1">Expedition CK06-06</strain>
    </source>
</reference>
<organism evidence="1">
    <name type="scientific">marine sediment metagenome</name>
    <dbReference type="NCBI Taxonomy" id="412755"/>
    <lineage>
        <taxon>unclassified sequences</taxon>
        <taxon>metagenomes</taxon>
        <taxon>ecological metagenomes</taxon>
    </lineage>
</organism>